<keyword evidence="2" id="KW-1185">Reference proteome</keyword>
<accession>A0A521CYQ2</accession>
<protein>
    <submittedName>
        <fullName evidence="1">Uncharacterized protein</fullName>
    </submittedName>
</protein>
<dbReference type="Pfam" id="PF21535">
    <property type="entry name" value="HVO_2248"/>
    <property type="match status" value="1"/>
</dbReference>
<organism evidence="1 2">
    <name type="scientific">Halorubrum cibi</name>
    <dbReference type="NCBI Taxonomy" id="413815"/>
    <lineage>
        <taxon>Archaea</taxon>
        <taxon>Methanobacteriati</taxon>
        <taxon>Methanobacteriota</taxon>
        <taxon>Stenosarchaea group</taxon>
        <taxon>Halobacteria</taxon>
        <taxon>Halobacteriales</taxon>
        <taxon>Haloferacaceae</taxon>
        <taxon>Halorubrum</taxon>
    </lineage>
</organism>
<dbReference type="RefSeq" id="WP_246066472.1">
    <property type="nucleotide sequence ID" value="NZ_FXTD01000005.1"/>
</dbReference>
<dbReference type="AlphaFoldDB" id="A0A521CYQ2"/>
<reference evidence="1 2" key="1">
    <citation type="submission" date="2017-05" db="EMBL/GenBank/DDBJ databases">
        <authorList>
            <person name="Varghese N."/>
            <person name="Submissions S."/>
        </authorList>
    </citation>
    <scope>NUCLEOTIDE SEQUENCE [LARGE SCALE GENOMIC DNA]</scope>
    <source>
        <strain evidence="1 2">DSM 19504</strain>
    </source>
</reference>
<evidence type="ECO:0000313" key="1">
    <source>
        <dbReference type="EMBL" id="SMO64563.1"/>
    </source>
</evidence>
<dbReference type="Proteomes" id="UP000319712">
    <property type="component" value="Unassembled WGS sequence"/>
</dbReference>
<proteinExistence type="predicted"/>
<gene>
    <name evidence="1" type="ORF">SAMN06264867_105206</name>
</gene>
<dbReference type="InterPro" id="IPR048687">
    <property type="entry name" value="HVO_2248-like"/>
</dbReference>
<sequence length="278" mass="31846">MSDPDGRTDDWREKMGSGSEILRHRAVRIPLPDVEAERSLHENMTRIAAAGERKSELLDDPDVPVVEVYEDELREMGRSFKHRLQQVAGEDYYDVATAYIEGDRDDWIGALAVYYLECYYRLQERYTVDEHVFFLAILRYPDCFTVNLSFLDAEFGTDGVRYESSKHGTDEIDEEHHDQYYADCQYSQHAAARYVRENVGHIREAFPDPETTSFERRRYGGFVHVTGRNGPVFGEILDSLAPDPDRFGDAASTPGLVPEGPEVERAKRDLLVDPEVVV</sequence>
<dbReference type="EMBL" id="FXTD01000005">
    <property type="protein sequence ID" value="SMO64563.1"/>
    <property type="molecule type" value="Genomic_DNA"/>
</dbReference>
<evidence type="ECO:0000313" key="2">
    <source>
        <dbReference type="Proteomes" id="UP000319712"/>
    </source>
</evidence>
<name>A0A521CYQ2_9EURY</name>